<reference evidence="1 2" key="1">
    <citation type="journal article" date="2023" name="Int. J. Syst. Evol. Microbiol.">
        <title>Streptococcus sciuri sp. nov., Staphylococcus marylandisciuri sp. nov. and Staphylococcus americanisciuri sp. nov., isolated from faeces of eastern grey squirrel (Sciurus carolinensis).</title>
        <authorList>
            <person name="Volokhov D.V."/>
            <person name="Zagorodnyaya T.A."/>
            <person name="Furtak V.A."/>
            <person name="Nattanmai G."/>
            <person name="Randall L."/>
            <person name="Jose S."/>
            <person name="Gao Y."/>
            <person name="Eisenberg T."/>
            <person name="Delmonte P."/>
            <person name="Blom J."/>
            <person name="Mitchell K.K."/>
        </authorList>
    </citation>
    <scope>NUCLEOTIDE SEQUENCE [LARGE SCALE GENOMIC DNA]</scope>
    <source>
        <strain evidence="1 2">GRT3</strain>
    </source>
</reference>
<accession>A0ABT2F509</accession>
<name>A0ABT2F509_9STAP</name>
<sequence>MMTMLSLLVIGSKVHKCSKTAKKSGLSAYYNLILPFNFQQYAPSIWDEIRGIQDALNIPT</sequence>
<dbReference type="EMBL" id="JANUXY010000008">
    <property type="protein sequence ID" value="MCS4486930.1"/>
    <property type="molecule type" value="Genomic_DNA"/>
</dbReference>
<gene>
    <name evidence="1" type="ORF">NXS11_08475</name>
</gene>
<organism evidence="1 2">
    <name type="scientific">Staphylococcus americanisciuri</name>
    <dbReference type="NCBI Taxonomy" id="2973940"/>
    <lineage>
        <taxon>Bacteria</taxon>
        <taxon>Bacillati</taxon>
        <taxon>Bacillota</taxon>
        <taxon>Bacilli</taxon>
        <taxon>Bacillales</taxon>
        <taxon>Staphylococcaceae</taxon>
        <taxon>Staphylococcus</taxon>
    </lineage>
</organism>
<evidence type="ECO:0000313" key="1">
    <source>
        <dbReference type="EMBL" id="MCS4486930.1"/>
    </source>
</evidence>
<dbReference type="RefSeq" id="WP_259200532.1">
    <property type="nucleotide sequence ID" value="NZ_JANUXY010000008.1"/>
</dbReference>
<evidence type="ECO:0000313" key="2">
    <source>
        <dbReference type="Proteomes" id="UP001205609"/>
    </source>
</evidence>
<protein>
    <submittedName>
        <fullName evidence="1">Uncharacterized protein</fullName>
    </submittedName>
</protein>
<dbReference type="Proteomes" id="UP001205609">
    <property type="component" value="Unassembled WGS sequence"/>
</dbReference>
<keyword evidence="2" id="KW-1185">Reference proteome</keyword>
<proteinExistence type="predicted"/>
<comment type="caution">
    <text evidence="1">The sequence shown here is derived from an EMBL/GenBank/DDBJ whole genome shotgun (WGS) entry which is preliminary data.</text>
</comment>